<protein>
    <submittedName>
        <fullName evidence="1">Uncharacterized protein</fullName>
    </submittedName>
</protein>
<accession>A0A3R5QYH5</accession>
<proteinExistence type="predicted"/>
<evidence type="ECO:0000313" key="2">
    <source>
        <dbReference type="Proteomes" id="UP000286268"/>
    </source>
</evidence>
<gene>
    <name evidence="1" type="ORF">C1I91_13155</name>
</gene>
<reference evidence="1 2" key="1">
    <citation type="submission" date="2018-01" db="EMBL/GenBank/DDBJ databases">
        <title>Genome Sequencing and Assembly of Anaerobacter polyendosporus strain CT4.</title>
        <authorList>
            <person name="Tachaapaikoon C."/>
            <person name="Sutheeworapong S."/>
            <person name="Jenjaroenpun P."/>
            <person name="Wongsurawat T."/>
            <person name="Nookeaw I."/>
            <person name="Cheawchanlertfa P."/>
            <person name="Kosugi A."/>
            <person name="Cheevadhanarak S."/>
            <person name="Ratanakhanokchai K."/>
        </authorList>
    </citation>
    <scope>NUCLEOTIDE SEQUENCE [LARGE SCALE GENOMIC DNA]</scope>
    <source>
        <strain evidence="1 2">CT4</strain>
    </source>
</reference>
<evidence type="ECO:0000313" key="1">
    <source>
        <dbReference type="EMBL" id="QAA32507.1"/>
    </source>
</evidence>
<dbReference type="RefSeq" id="WP_128213296.1">
    <property type="nucleotide sequence ID" value="NZ_CP025746.1"/>
</dbReference>
<dbReference type="Proteomes" id="UP000286268">
    <property type="component" value="Chromosome"/>
</dbReference>
<keyword evidence="2" id="KW-1185">Reference proteome</keyword>
<dbReference type="EMBL" id="CP025746">
    <property type="protein sequence ID" value="QAA32507.1"/>
    <property type="molecule type" value="Genomic_DNA"/>
</dbReference>
<dbReference type="AlphaFoldDB" id="A0A3R5QYH5"/>
<name>A0A3R5QYH5_9CLOT</name>
<dbReference type="KEGG" id="cmah:C1I91_13155"/>
<organism evidence="1 2">
    <name type="scientific">Clostridium manihotivorum</name>
    <dbReference type="NCBI Taxonomy" id="2320868"/>
    <lineage>
        <taxon>Bacteria</taxon>
        <taxon>Bacillati</taxon>
        <taxon>Bacillota</taxon>
        <taxon>Clostridia</taxon>
        <taxon>Eubacteriales</taxon>
        <taxon>Clostridiaceae</taxon>
        <taxon>Clostridium</taxon>
    </lineage>
</organism>
<sequence length="123" mass="14606">MSKHNIRFHCEKCGKEITNDETNLYIYKDISDAPKNIHDIMALILKQDQHLSKNFCSNKCYNLFLWEDRILRSTMYNVFENESISKLLTPPEDFKSVITLPKEELEAIEGYIEKKIEYIKENL</sequence>